<dbReference type="PATRIC" id="fig|1227275.3.peg.1827"/>
<dbReference type="AlphaFoldDB" id="U2K9S9"/>
<organism evidence="1 2">
    <name type="scientific">Streptococcus sobrinus W1703</name>
    <dbReference type="NCBI Taxonomy" id="1227275"/>
    <lineage>
        <taxon>Bacteria</taxon>
        <taxon>Bacillati</taxon>
        <taxon>Bacillota</taxon>
        <taxon>Bacilli</taxon>
        <taxon>Lactobacillales</taxon>
        <taxon>Streptococcaceae</taxon>
        <taxon>Streptococcus</taxon>
    </lineage>
</organism>
<reference evidence="1 2" key="1">
    <citation type="submission" date="2013-06" db="EMBL/GenBank/DDBJ databases">
        <authorList>
            <person name="Weinstock G."/>
            <person name="Sodergren E."/>
            <person name="Lobos E.A."/>
            <person name="Fulton L."/>
            <person name="Fulton R."/>
            <person name="Courtney L."/>
            <person name="Fronick C."/>
            <person name="O'Laughlin M."/>
            <person name="Godfrey J."/>
            <person name="Wilson R.M."/>
            <person name="Miner T."/>
            <person name="Farmer C."/>
            <person name="Delehaunty K."/>
            <person name="Cordes M."/>
            <person name="Minx P."/>
            <person name="Tomlinson C."/>
            <person name="Chen J."/>
            <person name="Wollam A."/>
            <person name="Pepin K.H."/>
            <person name="Bhonagiri V."/>
            <person name="Zhang X."/>
            <person name="Warren W."/>
            <person name="Mitreva M."/>
            <person name="Mardis E.R."/>
            <person name="Wilson R.K."/>
        </authorList>
    </citation>
    <scope>NUCLEOTIDE SEQUENCE [LARGE SCALE GENOMIC DNA]</scope>
    <source>
        <strain evidence="1 2">W1703</strain>
    </source>
</reference>
<dbReference type="EMBL" id="AWVA01000120">
    <property type="protein sequence ID" value="ERJ73924.1"/>
    <property type="molecule type" value="Genomic_DNA"/>
</dbReference>
<evidence type="ECO:0000313" key="1">
    <source>
        <dbReference type="EMBL" id="ERJ73924.1"/>
    </source>
</evidence>
<name>U2K9S9_9STRE</name>
<accession>U2K9S9</accession>
<evidence type="ECO:0000313" key="2">
    <source>
        <dbReference type="Proteomes" id="UP000016617"/>
    </source>
</evidence>
<evidence type="ECO:0008006" key="3">
    <source>
        <dbReference type="Google" id="ProtNLM"/>
    </source>
</evidence>
<proteinExistence type="predicted"/>
<gene>
    <name evidence="1" type="ORF">HMPREF1557_02031</name>
</gene>
<comment type="caution">
    <text evidence="1">The sequence shown here is derived from an EMBL/GenBank/DDBJ whole genome shotgun (WGS) entry which is preliminary data.</text>
</comment>
<dbReference type="HOGENOM" id="CLU_1365597_0_0_9"/>
<sequence length="231" mass="26631">MLEPCSNKLGEVRFMARKKHQFPLVGDDESVIAAAPQMRLYDNEDLINNIHGDYHDKPYLNQEEISGEATRAYPSSSPTPANDIRAGKTYAELAREEARQDLKRKRQSFIAKEAKIPSKPNFQHREQVAQPKTKSVAPAKPTLFLNGKSARSNDDLPVNELARFSKNLHQDRYILAELPKVYKEPSNPSQQKVKKNNYDFLKRSQIYNQDEIRQQRTHQLAKELNLMVDEE</sequence>
<protein>
    <recommendedName>
        <fullName evidence="3">Cystathionine gamma-synthase</fullName>
    </recommendedName>
</protein>
<dbReference type="Proteomes" id="UP000016617">
    <property type="component" value="Unassembled WGS sequence"/>
</dbReference>